<protein>
    <submittedName>
        <fullName evidence="2">Uncharacterized protein</fullName>
    </submittedName>
</protein>
<reference evidence="3" key="1">
    <citation type="journal article" date="2010" name="Stand. Genomic Sci.">
        <title>Complete genome sequence of Sulfurimonas autotrophica type strain (OK10).</title>
        <authorList>
            <person name="Sikorski J."/>
            <person name="Munk C."/>
            <person name="Lapidus A."/>
            <person name="Djao O."/>
            <person name="Lucas S."/>
            <person name="Glavina Del Rio T."/>
            <person name="Nolan M."/>
            <person name="Tice H."/>
            <person name="Han C."/>
            <person name="Cheng J."/>
            <person name="Tapia R."/>
            <person name="Goodwin L."/>
            <person name="Pitluck S."/>
            <person name="Liolios K."/>
            <person name="Ivanova N."/>
            <person name="Mavromatis K."/>
            <person name="Mikhailova N."/>
            <person name="Pati A."/>
            <person name="Sims D."/>
            <person name="Meincke L."/>
            <person name="Brettin T."/>
            <person name="Detter J."/>
            <person name="Chen A."/>
            <person name="Palaniappan K."/>
            <person name="Land M."/>
            <person name="Hauser L."/>
            <person name="Chang Y."/>
            <person name="Jeffries C."/>
            <person name="Rohde M."/>
            <person name="Lang E."/>
            <person name="Spring S."/>
            <person name="Goker M."/>
            <person name="Woyke T."/>
            <person name="Bristow J."/>
            <person name="Eisen J."/>
            <person name="Markowitz V."/>
            <person name="Hugenholtz P."/>
            <person name="Kyrpides N."/>
            <person name="Klenk H."/>
        </authorList>
    </citation>
    <scope>NUCLEOTIDE SEQUENCE [LARGE SCALE GENOMIC DNA]</scope>
    <source>
        <strain evidence="3">ATCC BAA-671 / DSM 16294 / JCM 11897 / OK10</strain>
    </source>
</reference>
<dbReference type="AlphaFoldDB" id="E0UTF2"/>
<keyword evidence="1" id="KW-0175">Coiled coil</keyword>
<evidence type="ECO:0000256" key="1">
    <source>
        <dbReference type="SAM" id="Coils"/>
    </source>
</evidence>
<dbReference type="HOGENOM" id="CLU_1554498_0_0_7"/>
<name>E0UTF2_SULAO</name>
<sequence>MKFLLVLIFVLNLYADEIQRIDSIVEDITKLRMNYQKSQKEINIYKNRVKTLENELKIANNLLKAKENNIVKIKVKEVKCLNNQENVFPKLKMRTKIIHTNASAYRLNKNAPIYNDINGMKIDEWEKGTSFTSNQKTDKFIKITGYFKNRQWVKAEKPLWIDINDAFKRDVK</sequence>
<gene>
    <name evidence="2" type="ordered locus">Saut_1269</name>
</gene>
<evidence type="ECO:0000313" key="2">
    <source>
        <dbReference type="EMBL" id="ADN09317.1"/>
    </source>
</evidence>
<organism evidence="2 3">
    <name type="scientific">Sulfurimonas autotrophica (strain ATCC BAA-671 / DSM 16294 / JCM 11897 / OK10)</name>
    <dbReference type="NCBI Taxonomy" id="563040"/>
    <lineage>
        <taxon>Bacteria</taxon>
        <taxon>Pseudomonadati</taxon>
        <taxon>Campylobacterota</taxon>
        <taxon>Epsilonproteobacteria</taxon>
        <taxon>Campylobacterales</taxon>
        <taxon>Sulfurimonadaceae</taxon>
        <taxon>Sulfurimonas</taxon>
    </lineage>
</organism>
<accession>E0UTF2</accession>
<keyword evidence="3" id="KW-1185">Reference proteome</keyword>
<feature type="coiled-coil region" evidence="1">
    <location>
        <begin position="28"/>
        <end position="76"/>
    </location>
</feature>
<dbReference type="STRING" id="563040.Saut_1269"/>
<dbReference type="Proteomes" id="UP000007803">
    <property type="component" value="Chromosome"/>
</dbReference>
<dbReference type="RefSeq" id="WP_013327070.1">
    <property type="nucleotide sequence ID" value="NC_014506.1"/>
</dbReference>
<dbReference type="OrthoDB" id="5334855at2"/>
<proteinExistence type="predicted"/>
<dbReference type="KEGG" id="sua:Saut_1269"/>
<dbReference type="EMBL" id="CP002205">
    <property type="protein sequence ID" value="ADN09317.1"/>
    <property type="molecule type" value="Genomic_DNA"/>
</dbReference>
<evidence type="ECO:0000313" key="3">
    <source>
        <dbReference type="Proteomes" id="UP000007803"/>
    </source>
</evidence>
<dbReference type="eggNOG" id="COG3206">
    <property type="taxonomic scope" value="Bacteria"/>
</dbReference>